<dbReference type="RefSeq" id="WP_150902313.1">
    <property type="nucleotide sequence ID" value="NZ_VTWT01000001.1"/>
</dbReference>
<sequence length="104" mass="11393">MNNPLIRYLAVLVFLAVAALAVIQHQDYVEAFIWICFALSILVMALPISARKPVKRFVATAFIVLGLILLLLRLIGVLPVPVRPLPVSESLKETQVEMGGSLQA</sequence>
<proteinExistence type="predicted"/>
<evidence type="ECO:0000313" key="2">
    <source>
        <dbReference type="EMBL" id="KAA9346160.1"/>
    </source>
</evidence>
<keyword evidence="1" id="KW-0812">Transmembrane</keyword>
<name>A0A5N1J645_9BACT</name>
<dbReference type="Proteomes" id="UP000326570">
    <property type="component" value="Unassembled WGS sequence"/>
</dbReference>
<protein>
    <submittedName>
        <fullName evidence="2">Uncharacterized protein</fullName>
    </submittedName>
</protein>
<evidence type="ECO:0000256" key="1">
    <source>
        <dbReference type="SAM" id="Phobius"/>
    </source>
</evidence>
<keyword evidence="1" id="KW-1133">Transmembrane helix</keyword>
<feature type="transmembrane region" description="Helical" evidence="1">
    <location>
        <begin position="57"/>
        <end position="78"/>
    </location>
</feature>
<keyword evidence="3" id="KW-1185">Reference proteome</keyword>
<keyword evidence="1" id="KW-0472">Membrane</keyword>
<dbReference type="AlphaFoldDB" id="A0A5N1J645"/>
<comment type="caution">
    <text evidence="2">The sequence shown here is derived from an EMBL/GenBank/DDBJ whole genome shotgun (WGS) entry which is preliminary data.</text>
</comment>
<accession>A0A5N1J645</accession>
<organism evidence="2 3">
    <name type="scientific">Adhaeribacter soli</name>
    <dbReference type="NCBI Taxonomy" id="2607655"/>
    <lineage>
        <taxon>Bacteria</taxon>
        <taxon>Pseudomonadati</taxon>
        <taxon>Bacteroidota</taxon>
        <taxon>Cytophagia</taxon>
        <taxon>Cytophagales</taxon>
        <taxon>Hymenobacteraceae</taxon>
        <taxon>Adhaeribacter</taxon>
    </lineage>
</organism>
<reference evidence="2 3" key="1">
    <citation type="submission" date="2019-09" db="EMBL/GenBank/DDBJ databases">
        <title>Genome sequence of Adhaeribacter sp. M2.</title>
        <authorList>
            <person name="Srinivasan S."/>
        </authorList>
    </citation>
    <scope>NUCLEOTIDE SEQUENCE [LARGE SCALE GENOMIC DNA]</scope>
    <source>
        <strain evidence="2 3">M2</strain>
    </source>
</reference>
<dbReference type="EMBL" id="VTWT01000001">
    <property type="protein sequence ID" value="KAA9346160.1"/>
    <property type="molecule type" value="Genomic_DNA"/>
</dbReference>
<feature type="transmembrane region" description="Helical" evidence="1">
    <location>
        <begin position="31"/>
        <end position="50"/>
    </location>
</feature>
<gene>
    <name evidence="2" type="ORF">F0P94_03505</name>
</gene>
<evidence type="ECO:0000313" key="3">
    <source>
        <dbReference type="Proteomes" id="UP000326570"/>
    </source>
</evidence>